<dbReference type="InterPro" id="IPR053000">
    <property type="entry name" value="WSS1-like_metalloprotease"/>
</dbReference>
<gene>
    <name evidence="3" type="ORF">CANVERA_P3051</name>
</gene>
<dbReference type="AlphaFoldDB" id="A0A9W4TXV7"/>
<dbReference type="PANTHER" id="PTHR46622:SF1">
    <property type="entry name" value="DNA-DEPENDENT METALLOPROTEASE WSS1"/>
    <property type="match status" value="1"/>
</dbReference>
<dbReference type="Proteomes" id="UP001152885">
    <property type="component" value="Unassembled WGS sequence"/>
</dbReference>
<dbReference type="PROSITE" id="PS51397">
    <property type="entry name" value="WLM"/>
    <property type="match status" value="1"/>
</dbReference>
<proteinExistence type="predicted"/>
<evidence type="ECO:0000256" key="1">
    <source>
        <dbReference type="SAM" id="MobiDB-lite"/>
    </source>
</evidence>
<dbReference type="GO" id="GO:0008237">
    <property type="term" value="F:metallopeptidase activity"/>
    <property type="evidence" value="ECO:0007669"/>
    <property type="project" value="TreeGrafter"/>
</dbReference>
<reference evidence="3" key="1">
    <citation type="submission" date="2022-12" db="EMBL/GenBank/DDBJ databases">
        <authorList>
            <person name="Brejova B."/>
        </authorList>
    </citation>
    <scope>NUCLEOTIDE SEQUENCE</scope>
</reference>
<sequence length="360" mass="41454">MVKKGRGSYPIKKPNKPSPVSNIGKIGSLLRYEDREYANNLLHEAAKLVAPIIHEHNFKVGVLCEMFPKNPNLLGLNMNKGQKILIRLRYASNERSFLPMSEIISTFLHELTHNLYGKHDKTFYDFLDKLKKRYEEIQYGGGSTGNYRCEENKLGSNSLSDLSVSIREKRIKELSKHKFKSEARTLASSLSSYKITKPKNPKLAALEAAERRLKDSRWCHSEHADQEEVPDDTYLEILETKDESKSESPEPEPENATPITNIRRIEDFRTLPLPELVRDQNSMSTTIPLSIRRDEEIQRMNLFPEPITIEQEILTPMMPISNTRREIATNIPIPKEPELIDLTDDSYIEPIRDNEIIVID</sequence>
<protein>
    <recommendedName>
        <fullName evidence="2">WLM domain-containing protein</fullName>
    </recommendedName>
</protein>
<feature type="domain" description="WLM" evidence="2">
    <location>
        <begin position="14"/>
        <end position="214"/>
    </location>
</feature>
<dbReference type="GO" id="GO:0005634">
    <property type="term" value="C:nucleus"/>
    <property type="evidence" value="ECO:0007669"/>
    <property type="project" value="TreeGrafter"/>
</dbReference>
<evidence type="ECO:0000313" key="4">
    <source>
        <dbReference type="Proteomes" id="UP001152885"/>
    </source>
</evidence>
<name>A0A9W4TXV7_9ASCO</name>
<comment type="caution">
    <text evidence="3">The sequence shown here is derived from an EMBL/GenBank/DDBJ whole genome shotgun (WGS) entry which is preliminary data.</text>
</comment>
<dbReference type="OrthoDB" id="49605at2759"/>
<dbReference type="EMBL" id="CANTUO010000003">
    <property type="protein sequence ID" value="CAI5758539.1"/>
    <property type="molecule type" value="Genomic_DNA"/>
</dbReference>
<organism evidence="3 4">
    <name type="scientific">Candida verbasci</name>
    <dbReference type="NCBI Taxonomy" id="1227364"/>
    <lineage>
        <taxon>Eukaryota</taxon>
        <taxon>Fungi</taxon>
        <taxon>Dikarya</taxon>
        <taxon>Ascomycota</taxon>
        <taxon>Saccharomycotina</taxon>
        <taxon>Pichiomycetes</taxon>
        <taxon>Debaryomycetaceae</taxon>
        <taxon>Candida/Lodderomyces clade</taxon>
        <taxon>Candida</taxon>
    </lineage>
</organism>
<keyword evidence="4" id="KW-1185">Reference proteome</keyword>
<dbReference type="Pfam" id="PF08325">
    <property type="entry name" value="WLM"/>
    <property type="match status" value="1"/>
</dbReference>
<dbReference type="GO" id="GO:0006281">
    <property type="term" value="P:DNA repair"/>
    <property type="evidence" value="ECO:0007669"/>
    <property type="project" value="TreeGrafter"/>
</dbReference>
<feature type="region of interest" description="Disordered" evidence="1">
    <location>
        <begin position="241"/>
        <end position="261"/>
    </location>
</feature>
<dbReference type="PANTHER" id="PTHR46622">
    <property type="entry name" value="DNA-DEPENDENT METALLOPROTEASE WSS1"/>
    <property type="match status" value="1"/>
</dbReference>
<accession>A0A9W4TXV7</accession>
<dbReference type="InterPro" id="IPR013536">
    <property type="entry name" value="WLM_dom"/>
</dbReference>
<evidence type="ECO:0000313" key="3">
    <source>
        <dbReference type="EMBL" id="CAI5758539.1"/>
    </source>
</evidence>
<evidence type="ECO:0000259" key="2">
    <source>
        <dbReference type="PROSITE" id="PS51397"/>
    </source>
</evidence>